<dbReference type="Proteomes" id="UP000037460">
    <property type="component" value="Unassembled WGS sequence"/>
</dbReference>
<feature type="region of interest" description="Disordered" evidence="1">
    <location>
        <begin position="1"/>
        <end position="34"/>
    </location>
</feature>
<evidence type="ECO:0000256" key="1">
    <source>
        <dbReference type="SAM" id="MobiDB-lite"/>
    </source>
</evidence>
<proteinExistence type="predicted"/>
<accession>A0A0M0JX35</accession>
<reference evidence="3" key="1">
    <citation type="journal article" date="2015" name="PLoS Genet.">
        <title>Genome Sequence and Transcriptome Analyses of Chrysochromulina tobin: Metabolic Tools for Enhanced Algal Fitness in the Prominent Order Prymnesiales (Haptophyceae).</title>
        <authorList>
            <person name="Hovde B.T."/>
            <person name="Deodato C.R."/>
            <person name="Hunsperger H.M."/>
            <person name="Ryken S.A."/>
            <person name="Yost W."/>
            <person name="Jha R.K."/>
            <person name="Patterson J."/>
            <person name="Monnat R.J. Jr."/>
            <person name="Barlow S.B."/>
            <person name="Starkenburg S.R."/>
            <person name="Cattolico R.A."/>
        </authorList>
    </citation>
    <scope>NUCLEOTIDE SEQUENCE</scope>
    <source>
        <strain evidence="3">CCMP291</strain>
    </source>
</reference>
<protein>
    <submittedName>
        <fullName evidence="2">Uncharacterized protein</fullName>
    </submittedName>
</protein>
<feature type="compositionally biased region" description="Basic and acidic residues" evidence="1">
    <location>
        <begin position="15"/>
        <end position="25"/>
    </location>
</feature>
<name>A0A0M0JX35_9EUKA</name>
<dbReference type="EMBL" id="JWZX01002082">
    <property type="protein sequence ID" value="KOO31119.1"/>
    <property type="molecule type" value="Genomic_DNA"/>
</dbReference>
<organism evidence="2 3">
    <name type="scientific">Chrysochromulina tobinii</name>
    <dbReference type="NCBI Taxonomy" id="1460289"/>
    <lineage>
        <taxon>Eukaryota</taxon>
        <taxon>Haptista</taxon>
        <taxon>Haptophyta</taxon>
        <taxon>Prymnesiophyceae</taxon>
        <taxon>Prymnesiales</taxon>
        <taxon>Chrysochromulinaceae</taxon>
        <taxon>Chrysochromulina</taxon>
    </lineage>
</organism>
<keyword evidence="3" id="KW-1185">Reference proteome</keyword>
<evidence type="ECO:0000313" key="2">
    <source>
        <dbReference type="EMBL" id="KOO31119.1"/>
    </source>
</evidence>
<comment type="caution">
    <text evidence="2">The sequence shown here is derived from an EMBL/GenBank/DDBJ whole genome shotgun (WGS) entry which is preliminary data.</text>
</comment>
<dbReference type="AlphaFoldDB" id="A0A0M0JX35"/>
<evidence type="ECO:0000313" key="3">
    <source>
        <dbReference type="Proteomes" id="UP000037460"/>
    </source>
</evidence>
<gene>
    <name evidence="2" type="ORF">Ctob_011213</name>
</gene>
<feature type="region of interest" description="Disordered" evidence="1">
    <location>
        <begin position="293"/>
        <end position="318"/>
    </location>
</feature>
<sequence length="318" mass="35322">MGWLRPADSLLEPKGIWEDAHRDPPPDGPVPEPTEGILALGKRVQGVRIGGKGADRVEELDLEARKALDCTDHEWDLDGTFDFVPVALLLGVPLMFKRLELGEGPTREELRYETKMYVYKLMTTPGMGLPLTWNQNGDGTPLPPIAVCRSDGEPFTSQDWACLCEFHEYMDETYVRTEHPWYTNKAEFKKWIQIWVKGMCYKKEVELPCAFPDVAPCLEYRFPLGLKVRACNLAAKPELNGRVGVVAKYDEAKLRVGVLFDPPHGLLALKHTNVGMMEGGAAARSRALLDDLEKKGKGPVARGPVSTERSRPGGGASH</sequence>